<dbReference type="SUPFAM" id="SSF56574">
    <property type="entry name" value="Serpins"/>
    <property type="match status" value="1"/>
</dbReference>
<organism evidence="7 8">
    <name type="scientific">Plutella xylostella</name>
    <name type="common">Diamondback moth</name>
    <name type="synonym">Plutella maculipennis</name>
    <dbReference type="NCBI Taxonomy" id="51655"/>
    <lineage>
        <taxon>Eukaryota</taxon>
        <taxon>Metazoa</taxon>
        <taxon>Ecdysozoa</taxon>
        <taxon>Arthropoda</taxon>
        <taxon>Hexapoda</taxon>
        <taxon>Insecta</taxon>
        <taxon>Pterygota</taxon>
        <taxon>Neoptera</taxon>
        <taxon>Endopterygota</taxon>
        <taxon>Lepidoptera</taxon>
        <taxon>Glossata</taxon>
        <taxon>Ditrysia</taxon>
        <taxon>Yponomeutoidea</taxon>
        <taxon>Plutellidae</taxon>
        <taxon>Plutella</taxon>
    </lineage>
</organism>
<dbReference type="PANTHER" id="PTHR11461">
    <property type="entry name" value="SERINE PROTEASE INHIBITOR, SERPIN"/>
    <property type="match status" value="1"/>
</dbReference>
<keyword evidence="8" id="KW-1185">Reference proteome</keyword>
<evidence type="ECO:0000256" key="2">
    <source>
        <dbReference type="ARBA" id="ARBA00022690"/>
    </source>
</evidence>
<feature type="domain" description="Serpin" evidence="6">
    <location>
        <begin position="201"/>
        <end position="366"/>
    </location>
</feature>
<feature type="compositionally biased region" description="Low complexity" evidence="5">
    <location>
        <begin position="41"/>
        <end position="51"/>
    </location>
</feature>
<reference evidence="7 8" key="1">
    <citation type="submission" date="2021-06" db="EMBL/GenBank/DDBJ databases">
        <title>A haploid diamondback moth (Plutella xylostella L.) genome assembly resolves 31 chromosomes and identifies a diamide resistance mutation.</title>
        <authorList>
            <person name="Ward C.M."/>
            <person name="Perry K.D."/>
            <person name="Baker G."/>
            <person name="Powis K."/>
            <person name="Heckel D.G."/>
            <person name="Baxter S.W."/>
        </authorList>
    </citation>
    <scope>NUCLEOTIDE SEQUENCE [LARGE SCALE GENOMIC DNA]</scope>
    <source>
        <strain evidence="7 8">LV</strain>
        <tissue evidence="7">Single pupa</tissue>
    </source>
</reference>
<proteinExistence type="inferred from homology"/>
<dbReference type="Pfam" id="PF00079">
    <property type="entry name" value="Serpin"/>
    <property type="match status" value="1"/>
</dbReference>
<sequence>MPVINKDSSEKATEITTTTTEAIVKQESTTSVNIEDKTVQEESSSPTPSTSFETIVTSQENNKSDVLQESGSKVDGLANSSAVQESSVISDTKKIHSGPESNKIPDLKPKIDEFKKKVQKVNIDDKELANERNSSWKLISTVKPPKSNELLKDKFKNENNHLSESEENIRNINLEVSKENQGLEVTTKDLGEDIAQFTELCNELAFRYWHSMTENLEKRRSFVLSPYSITSMLAMMFMGARGATSGEMNDILKLDDMVTFNPHFTLKNISDSIETTPEAGVVVSAFVRQLYSDRNKGKILSFYKERAQHFYNGHVEEINFKLISDIIRRRTNLLVKRHSWNRVPEYMKTNSITMQPPLAALSTNVFQVCIIFFSSI</sequence>
<dbReference type="InterPro" id="IPR036186">
    <property type="entry name" value="Serpin_sf"/>
</dbReference>
<dbReference type="InterPro" id="IPR023796">
    <property type="entry name" value="Serpin_dom"/>
</dbReference>
<evidence type="ECO:0000256" key="3">
    <source>
        <dbReference type="ARBA" id="ARBA00022900"/>
    </source>
</evidence>
<evidence type="ECO:0000313" key="7">
    <source>
        <dbReference type="EMBL" id="KAG7294809.1"/>
    </source>
</evidence>
<gene>
    <name evidence="7" type="ORF">JYU34_022815</name>
</gene>
<evidence type="ECO:0000256" key="4">
    <source>
        <dbReference type="SAM" id="Coils"/>
    </source>
</evidence>
<dbReference type="Proteomes" id="UP000823941">
    <property type="component" value="Unassembled WGS sequence"/>
</dbReference>
<dbReference type="EMBL" id="JAHIBW010000144">
    <property type="protein sequence ID" value="KAG7294809.1"/>
    <property type="molecule type" value="Genomic_DNA"/>
</dbReference>
<name>A0ABQ7PP85_PLUXY</name>
<dbReference type="PANTHER" id="PTHR11461:SF211">
    <property type="entry name" value="GH10112P-RELATED"/>
    <property type="match status" value="1"/>
</dbReference>
<evidence type="ECO:0000313" key="8">
    <source>
        <dbReference type="Proteomes" id="UP000823941"/>
    </source>
</evidence>
<keyword evidence="2" id="KW-0646">Protease inhibitor</keyword>
<feature type="coiled-coil region" evidence="4">
    <location>
        <begin position="111"/>
        <end position="175"/>
    </location>
</feature>
<comment type="similarity">
    <text evidence="1">Belongs to the serpin family.</text>
</comment>
<evidence type="ECO:0000256" key="5">
    <source>
        <dbReference type="SAM" id="MobiDB-lite"/>
    </source>
</evidence>
<dbReference type="InterPro" id="IPR000215">
    <property type="entry name" value="Serpin_fam"/>
</dbReference>
<accession>A0ABQ7PP85</accession>
<keyword evidence="4" id="KW-0175">Coiled coil</keyword>
<feature type="region of interest" description="Disordered" evidence="5">
    <location>
        <begin position="1"/>
        <end position="107"/>
    </location>
</feature>
<evidence type="ECO:0000259" key="6">
    <source>
        <dbReference type="Pfam" id="PF00079"/>
    </source>
</evidence>
<dbReference type="Gene3D" id="3.30.497.10">
    <property type="entry name" value="Antithrombin, subunit I, domain 2"/>
    <property type="match status" value="1"/>
</dbReference>
<feature type="compositionally biased region" description="Polar residues" evidence="5">
    <location>
        <begin position="52"/>
        <end position="71"/>
    </location>
</feature>
<keyword evidence="3" id="KW-0722">Serine protease inhibitor</keyword>
<comment type="caution">
    <text evidence="7">The sequence shown here is derived from an EMBL/GenBank/DDBJ whole genome shotgun (WGS) entry which is preliminary data.</text>
</comment>
<evidence type="ECO:0000256" key="1">
    <source>
        <dbReference type="ARBA" id="ARBA00009500"/>
    </source>
</evidence>
<dbReference type="InterPro" id="IPR042178">
    <property type="entry name" value="Serpin_sf_1"/>
</dbReference>
<protein>
    <recommendedName>
        <fullName evidence="6">Serpin domain-containing protein</fullName>
    </recommendedName>
</protein>
<feature type="compositionally biased region" description="Low complexity" evidence="5">
    <location>
        <begin position="14"/>
        <end position="23"/>
    </location>
</feature>
<feature type="compositionally biased region" description="Polar residues" evidence="5">
    <location>
        <begin position="78"/>
        <end position="90"/>
    </location>
</feature>